<organism evidence="1">
    <name type="scientific">Salmonella phage vB_SEnST11_KE23</name>
    <dbReference type="NCBI Taxonomy" id="3161174"/>
    <lineage>
        <taxon>Viruses</taxon>
        <taxon>Duplodnaviria</taxon>
        <taxon>Heunggongvirae</taxon>
        <taxon>Uroviricota</taxon>
        <taxon>Caudoviricetes</taxon>
        <taxon>Vequintavirinae</taxon>
        <taxon>Seunavirus</taxon>
    </lineage>
</organism>
<name>A0AAU8GFH6_9CAUD</name>
<accession>A0AAU8GFH6</accession>
<proteinExistence type="predicted"/>
<sequence length="99" mass="11349">MKHLFTYPTEAAALATGNFPDAEYVKKLVQDGTIRIKPPRVNKWIYEIIVQEMTCNGWEDSCAESSIKDARATKKDYISNGVNARIINRRTLNPEYLQK</sequence>
<dbReference type="EMBL" id="PP856722">
    <property type="protein sequence ID" value="XCH40459.1"/>
    <property type="molecule type" value="Genomic_DNA"/>
</dbReference>
<gene>
    <name evidence="1" type="ORF">YRYPWZST_CDS0058</name>
</gene>
<reference evidence="1" key="1">
    <citation type="submission" date="2024-05" db="EMBL/GenBank/DDBJ databases">
        <authorList>
            <person name="Mugo M.M."/>
            <person name="Musyoki A.M."/>
            <person name="Makumi A.M."/>
            <person name="Mutai I."/>
            <person name="Drechsel O."/>
            <person name="Kering K.K."/>
            <person name="Muturi P."/>
            <person name="Mbae C.K."/>
            <person name="Kariuki S.M."/>
        </authorList>
    </citation>
    <scope>NUCLEOTIDE SEQUENCE</scope>
</reference>
<protein>
    <submittedName>
        <fullName evidence="1">Uncharacterized protein</fullName>
    </submittedName>
</protein>
<evidence type="ECO:0000313" key="1">
    <source>
        <dbReference type="EMBL" id="XCH40459.1"/>
    </source>
</evidence>